<evidence type="ECO:0000256" key="1">
    <source>
        <dbReference type="ARBA" id="ARBA00010554"/>
    </source>
</evidence>
<dbReference type="PANTHER" id="PTHR35983">
    <property type="entry name" value="UPF0166 PROTEIN TM_0021"/>
    <property type="match status" value="1"/>
</dbReference>
<proteinExistence type="inferred from homology"/>
<dbReference type="EMBL" id="CP036172">
    <property type="protein sequence ID" value="QSZ68342.1"/>
    <property type="molecule type" value="Genomic_DNA"/>
</dbReference>
<organism evidence="2 3">
    <name type="scientific">Methanofollis aquaemaris</name>
    <dbReference type="NCBI Taxonomy" id="126734"/>
    <lineage>
        <taxon>Archaea</taxon>
        <taxon>Methanobacteriati</taxon>
        <taxon>Methanobacteriota</taxon>
        <taxon>Stenosarchaea group</taxon>
        <taxon>Methanomicrobia</taxon>
        <taxon>Methanomicrobiales</taxon>
        <taxon>Methanomicrobiaceae</taxon>
        <taxon>Methanofollis</taxon>
    </lineage>
</organism>
<dbReference type="PANTHER" id="PTHR35983:SF1">
    <property type="entry name" value="UPF0166 PROTEIN TM_0021"/>
    <property type="match status" value="1"/>
</dbReference>
<accession>A0A8A3S8I3</accession>
<gene>
    <name evidence="2" type="ORF">RJ40_01315</name>
</gene>
<dbReference type="Proteomes" id="UP001042704">
    <property type="component" value="Chromosome"/>
</dbReference>
<name>A0A8A3S8I3_9EURY</name>
<keyword evidence="3" id="KW-1185">Reference proteome</keyword>
<comment type="similarity">
    <text evidence="1">Belongs to the UPF0166 family.</text>
</comment>
<dbReference type="Gene3D" id="3.30.70.120">
    <property type="match status" value="1"/>
</dbReference>
<dbReference type="Pfam" id="PF02641">
    <property type="entry name" value="DUF190"/>
    <property type="match status" value="1"/>
</dbReference>
<reference evidence="2" key="1">
    <citation type="journal article" date="2001" name="Int. J. Syst. Evol. Microbiol.">
        <title>Methanofollis aquaemaris sp. nov., a methanogen isolated from an aquaculture fish pond.</title>
        <authorList>
            <person name="Lai M.C."/>
            <person name="Chen S.C."/>
        </authorList>
    </citation>
    <scope>NUCLEOTIDE SEQUENCE</scope>
    <source>
        <strain evidence="2">N2F9704</strain>
    </source>
</reference>
<reference evidence="2" key="2">
    <citation type="submission" date="2019-02" db="EMBL/GenBank/DDBJ databases">
        <authorList>
            <person name="Chen S.-C."/>
            <person name="Chien H.-H."/>
            <person name="Lai M.-C."/>
        </authorList>
    </citation>
    <scope>NUCLEOTIDE SEQUENCE</scope>
    <source>
        <strain evidence="2">N2F9704</strain>
    </source>
</reference>
<dbReference type="InterPro" id="IPR003793">
    <property type="entry name" value="UPF0166"/>
</dbReference>
<dbReference type="KEGG" id="maqe:RJ40_01315"/>
<dbReference type="SUPFAM" id="SSF54913">
    <property type="entry name" value="GlnB-like"/>
    <property type="match status" value="1"/>
</dbReference>
<dbReference type="AlphaFoldDB" id="A0A8A3S8I3"/>
<evidence type="ECO:0000313" key="2">
    <source>
        <dbReference type="EMBL" id="QSZ68342.1"/>
    </source>
</evidence>
<dbReference type="InterPro" id="IPR011322">
    <property type="entry name" value="N-reg_PII-like_a/b"/>
</dbReference>
<protein>
    <submittedName>
        <fullName evidence="2">DUF190 domain-containing protein</fullName>
    </submittedName>
</protein>
<dbReference type="InterPro" id="IPR015867">
    <property type="entry name" value="N-reg_PII/ATP_PRibTrfase_C"/>
</dbReference>
<sequence>MEKNAKAVLLRIYIGESDRYEGKPLYRYLVELFRKEGFYGTTVLRGITGFGMTSRIHSHSILRLSTDLPVVVEVVDSREKIEQIKPALEEIISGGLVTEEEVTICFYRSDEDEA</sequence>
<evidence type="ECO:0000313" key="3">
    <source>
        <dbReference type="Proteomes" id="UP001042704"/>
    </source>
</evidence>